<dbReference type="SMART" id="SM00862">
    <property type="entry name" value="Trans_reg_C"/>
    <property type="match status" value="1"/>
</dbReference>
<dbReference type="GO" id="GO:0032993">
    <property type="term" value="C:protein-DNA complex"/>
    <property type="evidence" value="ECO:0007669"/>
    <property type="project" value="TreeGrafter"/>
</dbReference>
<reference evidence="6 7" key="1">
    <citation type="submission" date="2016-10" db="EMBL/GenBank/DDBJ databases">
        <authorList>
            <person name="de Groot N.N."/>
        </authorList>
    </citation>
    <scope>NUCLEOTIDE SEQUENCE [LARGE SCALE GENOMIC DNA]</scope>
    <source>
        <strain evidence="6 7">DSM 43794</strain>
    </source>
</reference>
<gene>
    <name evidence="6" type="ORF">SAMN04489764_4766</name>
</gene>
<dbReference type="PROSITE" id="PS50110">
    <property type="entry name" value="RESPONSE_REGULATORY"/>
    <property type="match status" value="1"/>
</dbReference>
<protein>
    <submittedName>
        <fullName evidence="6">DNA-binding response regulator, OmpR family, contains REC and winged-helix (WHTH) domain</fullName>
    </submittedName>
</protein>
<sequence>MLVVEDEASLADGIAECLRREAYAVDVAYDGLAALERIGARSYDVVVLDRDLPRVHGDEVHRGIVASGGRSRVLMLTATSPDAAGRLPGTLIGADDYLAKPFAPVEVTTKVRALARRGFPSPPVLFRRGVQLDPERRRAVRDGREIALSARETAVLAELLRAGGRTVATRHLLSSVWGDDAAPSGNVVRVTVMRLRRKLGDPPLIRTVSGTGYRIP</sequence>
<keyword evidence="7" id="KW-1185">Reference proteome</keyword>
<accession>A0A1H1HS80</accession>
<dbReference type="InterPro" id="IPR036388">
    <property type="entry name" value="WH-like_DNA-bd_sf"/>
</dbReference>
<evidence type="ECO:0000259" key="4">
    <source>
        <dbReference type="PROSITE" id="PS50110"/>
    </source>
</evidence>
<dbReference type="PROSITE" id="PS51755">
    <property type="entry name" value="OMPR_PHOB"/>
    <property type="match status" value="1"/>
</dbReference>
<proteinExistence type="predicted"/>
<evidence type="ECO:0000313" key="6">
    <source>
        <dbReference type="EMBL" id="SDR28330.1"/>
    </source>
</evidence>
<evidence type="ECO:0000256" key="1">
    <source>
        <dbReference type="ARBA" id="ARBA00023125"/>
    </source>
</evidence>
<evidence type="ECO:0000259" key="5">
    <source>
        <dbReference type="PROSITE" id="PS51755"/>
    </source>
</evidence>
<dbReference type="AlphaFoldDB" id="A0A1H1HS80"/>
<dbReference type="CDD" id="cd00383">
    <property type="entry name" value="trans_reg_C"/>
    <property type="match status" value="1"/>
</dbReference>
<dbReference type="PANTHER" id="PTHR48111">
    <property type="entry name" value="REGULATOR OF RPOS"/>
    <property type="match status" value="1"/>
</dbReference>
<dbReference type="Gene3D" id="6.10.250.690">
    <property type="match status" value="1"/>
</dbReference>
<dbReference type="InterPro" id="IPR001867">
    <property type="entry name" value="OmpR/PhoB-type_DNA-bd"/>
</dbReference>
<dbReference type="GO" id="GO:0000156">
    <property type="term" value="F:phosphorelay response regulator activity"/>
    <property type="evidence" value="ECO:0007669"/>
    <property type="project" value="TreeGrafter"/>
</dbReference>
<dbReference type="SMART" id="SM00448">
    <property type="entry name" value="REC"/>
    <property type="match status" value="1"/>
</dbReference>
<dbReference type="STRING" id="35622.SAMN04489764_4766"/>
<feature type="DNA-binding region" description="OmpR/PhoB-type" evidence="3">
    <location>
        <begin position="122"/>
        <end position="216"/>
    </location>
</feature>
<dbReference type="InterPro" id="IPR016032">
    <property type="entry name" value="Sig_transdc_resp-reg_C-effctor"/>
</dbReference>
<dbReference type="Pfam" id="PF00486">
    <property type="entry name" value="Trans_reg_C"/>
    <property type="match status" value="1"/>
</dbReference>
<organism evidence="6 7">
    <name type="scientific">Thermostaphylospora chromogena</name>
    <dbReference type="NCBI Taxonomy" id="35622"/>
    <lineage>
        <taxon>Bacteria</taxon>
        <taxon>Bacillati</taxon>
        <taxon>Actinomycetota</taxon>
        <taxon>Actinomycetes</taxon>
        <taxon>Streptosporangiales</taxon>
        <taxon>Thermomonosporaceae</taxon>
        <taxon>Thermostaphylospora</taxon>
    </lineage>
</organism>
<dbReference type="SUPFAM" id="SSF52172">
    <property type="entry name" value="CheY-like"/>
    <property type="match status" value="1"/>
</dbReference>
<feature type="modified residue" description="4-aspartylphosphate" evidence="2">
    <location>
        <position position="49"/>
    </location>
</feature>
<feature type="domain" description="Response regulatory" evidence="4">
    <location>
        <begin position="1"/>
        <end position="115"/>
    </location>
</feature>
<dbReference type="Gene3D" id="3.40.50.2300">
    <property type="match status" value="1"/>
</dbReference>
<dbReference type="EMBL" id="FNKK01000002">
    <property type="protein sequence ID" value="SDR28330.1"/>
    <property type="molecule type" value="Genomic_DNA"/>
</dbReference>
<dbReference type="InterPro" id="IPR011006">
    <property type="entry name" value="CheY-like_superfamily"/>
</dbReference>
<dbReference type="SUPFAM" id="SSF46894">
    <property type="entry name" value="C-terminal effector domain of the bipartite response regulators"/>
    <property type="match status" value="1"/>
</dbReference>
<dbReference type="Pfam" id="PF00072">
    <property type="entry name" value="Response_reg"/>
    <property type="match status" value="1"/>
</dbReference>
<dbReference type="GO" id="GO:0005829">
    <property type="term" value="C:cytosol"/>
    <property type="evidence" value="ECO:0007669"/>
    <property type="project" value="TreeGrafter"/>
</dbReference>
<dbReference type="PANTHER" id="PTHR48111:SF36">
    <property type="entry name" value="TRANSCRIPTIONAL REGULATORY PROTEIN CUTR"/>
    <property type="match status" value="1"/>
</dbReference>
<dbReference type="GO" id="GO:0006355">
    <property type="term" value="P:regulation of DNA-templated transcription"/>
    <property type="evidence" value="ECO:0007669"/>
    <property type="project" value="InterPro"/>
</dbReference>
<evidence type="ECO:0000313" key="7">
    <source>
        <dbReference type="Proteomes" id="UP000217103"/>
    </source>
</evidence>
<dbReference type="Proteomes" id="UP000217103">
    <property type="component" value="Unassembled WGS sequence"/>
</dbReference>
<dbReference type="InterPro" id="IPR001789">
    <property type="entry name" value="Sig_transdc_resp-reg_receiver"/>
</dbReference>
<dbReference type="Gene3D" id="1.10.10.10">
    <property type="entry name" value="Winged helix-like DNA-binding domain superfamily/Winged helix DNA-binding domain"/>
    <property type="match status" value="1"/>
</dbReference>
<dbReference type="GO" id="GO:0000976">
    <property type="term" value="F:transcription cis-regulatory region binding"/>
    <property type="evidence" value="ECO:0007669"/>
    <property type="project" value="TreeGrafter"/>
</dbReference>
<evidence type="ECO:0000256" key="2">
    <source>
        <dbReference type="PROSITE-ProRule" id="PRU00169"/>
    </source>
</evidence>
<keyword evidence="2" id="KW-0597">Phosphoprotein</keyword>
<dbReference type="InterPro" id="IPR039420">
    <property type="entry name" value="WalR-like"/>
</dbReference>
<evidence type="ECO:0000256" key="3">
    <source>
        <dbReference type="PROSITE-ProRule" id="PRU01091"/>
    </source>
</evidence>
<name>A0A1H1HS80_9ACTN</name>
<keyword evidence="1 3" id="KW-0238">DNA-binding</keyword>
<feature type="domain" description="OmpR/PhoB-type" evidence="5">
    <location>
        <begin position="122"/>
        <end position="216"/>
    </location>
</feature>